<gene>
    <name evidence="9" type="primary">prf1</name>
    <name evidence="11" type="ORF">NAS2_0157</name>
</gene>
<comment type="similarity">
    <text evidence="3 9">Belongs to the eukaryotic release factor 1 family.</text>
</comment>
<dbReference type="InterPro" id="IPR029064">
    <property type="entry name" value="Ribosomal_eL30-like_sf"/>
</dbReference>
<protein>
    <recommendedName>
        <fullName evidence="5 9">Peptide chain release factor subunit 1</fullName>
    </recommendedName>
    <alternativeName>
        <fullName evidence="8 9">Translation termination factor aRF1</fullName>
    </alternativeName>
</protein>
<comment type="subcellular location">
    <subcellularLocation>
        <location evidence="2 9">Cytoplasm</location>
    </subcellularLocation>
</comment>
<keyword evidence="6 9" id="KW-0963">Cytoplasm</keyword>
<dbReference type="Gene3D" id="3.30.420.60">
    <property type="entry name" value="eRF1 domain 2"/>
    <property type="match status" value="1"/>
</dbReference>
<comment type="subunit">
    <text evidence="4 9">Heterodimer of two subunits, one of which binds GTP.</text>
</comment>
<evidence type="ECO:0000313" key="12">
    <source>
        <dbReference type="Proteomes" id="UP000509448"/>
    </source>
</evidence>
<dbReference type="AlphaFoldDB" id="A0A4P2VJT1"/>
<keyword evidence="12" id="KW-1185">Reference proteome</keyword>
<dbReference type="GO" id="GO:0005737">
    <property type="term" value="C:cytoplasm"/>
    <property type="evidence" value="ECO:0007669"/>
    <property type="project" value="UniProtKB-SubCell"/>
</dbReference>
<comment type="function">
    <text evidence="1 9">Directs the termination of nascent peptide synthesis (translation) in response to the termination codons UAA, UAG and UGA.</text>
</comment>
<dbReference type="InterPro" id="IPR020918">
    <property type="entry name" value="Peptide_chain-rel_aRF1"/>
</dbReference>
<proteinExistence type="inferred from homology"/>
<evidence type="ECO:0000256" key="4">
    <source>
        <dbReference type="ARBA" id="ARBA00011520"/>
    </source>
</evidence>
<dbReference type="FunFam" id="3.30.420.60:FF:000003">
    <property type="entry name" value="Peptide chain release factor subunit 1"/>
    <property type="match status" value="1"/>
</dbReference>
<dbReference type="GO" id="GO:0016149">
    <property type="term" value="F:translation release factor activity, codon specific"/>
    <property type="evidence" value="ECO:0007669"/>
    <property type="project" value="UniProtKB-UniRule"/>
</dbReference>
<evidence type="ECO:0000256" key="7">
    <source>
        <dbReference type="ARBA" id="ARBA00022917"/>
    </source>
</evidence>
<dbReference type="SUPFAM" id="SSF55481">
    <property type="entry name" value="N-terminal domain of eukaryotic peptide chain release factor subunit 1, ERF1"/>
    <property type="match status" value="1"/>
</dbReference>
<evidence type="ECO:0000256" key="9">
    <source>
        <dbReference type="HAMAP-Rule" id="MF_00424"/>
    </source>
</evidence>
<dbReference type="NCBIfam" id="TIGR03676">
    <property type="entry name" value="aRF1_eRF1"/>
    <property type="match status" value="1"/>
</dbReference>
<dbReference type="Gene3D" id="3.30.1330.30">
    <property type="match status" value="1"/>
</dbReference>
<reference evidence="11 12" key="1">
    <citation type="journal article" date="2019" name="ISME J.">
        <title>Isolation and characterization of a thermophilic sulfur- and iron-reducing thaumarchaeote from a terrestrial acidic hot spring.</title>
        <authorList>
            <person name="Kato S."/>
            <person name="Itoh T."/>
            <person name="Yuki M."/>
            <person name="Nagamori M."/>
            <person name="Ohnishi M."/>
            <person name="Uematsu K."/>
            <person name="Suzuki K."/>
            <person name="Takashina T."/>
            <person name="Ohkuma M."/>
        </authorList>
    </citation>
    <scope>NUCLEOTIDE SEQUENCE [LARGE SCALE GENOMIC DNA]</scope>
    <source>
        <strain evidence="11 12">NAS-02</strain>
    </source>
</reference>
<sequence length="424" mass="47465">MYRIRKLVSQLENVKGRGTELISLYVPPNRPIHDVMNTLREEYSTASNIKSDTTRNHVQDALTKIMQRLRLYRKPPPNGLAVFCGAIPTPGKDLEEFVLYEIEPPKPVPTFLYRCDDHFHVDILRDMLRETDVVGILSLDSSEASFGILSGSSLQIVQNITSGVGGKHRQGGQSARRFERLREVELNDFFTRVADHAAKIFIEQFQIKKLIISGPGPTKEDFYKQGYLDYRLQNMVIGVVDTSYAGDEGVRETLERAAELLRDVRLLEEKELVEEFLREASRPNGLAVYGLRNVVGALTSGAAEKVLVSEDLNARRLEFVCNRCGYTSERFIDAKDEAAALTSGAAEKCPSCGASDWSYKSEDIVDYLEERAHEFGTKVEVISSATEHGQMFKSFGGIGALLRYRVQGSTDEQLQAQDRGQALG</sequence>
<dbReference type="PANTHER" id="PTHR10113">
    <property type="entry name" value="PEPTIDE CHAIN RELEASE FACTOR SUBUNIT 1"/>
    <property type="match status" value="1"/>
</dbReference>
<dbReference type="InterPro" id="IPR005140">
    <property type="entry name" value="eRF1_Pelota-like_N"/>
</dbReference>
<name>A0A4P2VJT1_9ARCH</name>
<dbReference type="OrthoDB" id="1011at2157"/>
<evidence type="ECO:0000259" key="10">
    <source>
        <dbReference type="SMART" id="SM01194"/>
    </source>
</evidence>
<evidence type="ECO:0000256" key="5">
    <source>
        <dbReference type="ARBA" id="ARBA00019723"/>
    </source>
</evidence>
<dbReference type="InterPro" id="IPR004403">
    <property type="entry name" value="Peptide_chain-rel_eRF1/aRF1"/>
</dbReference>
<evidence type="ECO:0000256" key="3">
    <source>
        <dbReference type="ARBA" id="ARBA00005326"/>
    </source>
</evidence>
<evidence type="ECO:0000256" key="1">
    <source>
        <dbReference type="ARBA" id="ARBA00002832"/>
    </source>
</evidence>
<dbReference type="KEGG" id="ccai:NAS2_0157"/>
<accession>A0A4P2VJT1</accession>
<dbReference type="InterPro" id="IPR042226">
    <property type="entry name" value="eFR1_2_sf"/>
</dbReference>
<dbReference type="SUPFAM" id="SSF53137">
    <property type="entry name" value="Translational machinery components"/>
    <property type="match status" value="1"/>
</dbReference>
<dbReference type="Pfam" id="PF03463">
    <property type="entry name" value="eRF1_1"/>
    <property type="match status" value="1"/>
</dbReference>
<evidence type="ECO:0000256" key="6">
    <source>
        <dbReference type="ARBA" id="ARBA00022490"/>
    </source>
</evidence>
<dbReference type="EMBL" id="AP018732">
    <property type="protein sequence ID" value="BBE41558.1"/>
    <property type="molecule type" value="Genomic_DNA"/>
</dbReference>
<dbReference type="Pfam" id="PF03464">
    <property type="entry name" value="eRF1_2"/>
    <property type="match status" value="1"/>
</dbReference>
<evidence type="ECO:0000256" key="2">
    <source>
        <dbReference type="ARBA" id="ARBA00004496"/>
    </source>
</evidence>
<dbReference type="HAMAP" id="MF_00424">
    <property type="entry name" value="Rel_fact_arch_1"/>
    <property type="match status" value="1"/>
</dbReference>
<dbReference type="FunFam" id="3.30.960.10:FF:000003">
    <property type="entry name" value="Peptide chain release factor subunit 1"/>
    <property type="match status" value="1"/>
</dbReference>
<dbReference type="SUPFAM" id="SSF55315">
    <property type="entry name" value="L30e-like"/>
    <property type="match status" value="1"/>
</dbReference>
<keyword evidence="7 9" id="KW-0648">Protein biosynthesis</keyword>
<organism evidence="11 12">
    <name type="scientific">Conexivisphaera calida</name>
    <dbReference type="NCBI Taxonomy" id="1874277"/>
    <lineage>
        <taxon>Archaea</taxon>
        <taxon>Nitrososphaerota</taxon>
        <taxon>Conexivisphaeria</taxon>
        <taxon>Conexivisphaerales</taxon>
        <taxon>Conexivisphaeraceae</taxon>
        <taxon>Conexivisphaera</taxon>
    </lineage>
</organism>
<dbReference type="Proteomes" id="UP000509448">
    <property type="component" value="Chromosome"/>
</dbReference>
<dbReference type="FunFam" id="3.30.1330.30:FF:000032">
    <property type="entry name" value="Eukaryotic peptide chain release factor subunit 1"/>
    <property type="match status" value="1"/>
</dbReference>
<dbReference type="Pfam" id="PF03465">
    <property type="entry name" value="eRF1_3"/>
    <property type="match status" value="1"/>
</dbReference>
<feature type="domain" description="eRF1/Pelota-like N-terminal" evidence="10">
    <location>
        <begin position="1"/>
        <end position="129"/>
    </location>
</feature>
<dbReference type="SMART" id="SM01194">
    <property type="entry name" value="eRF1_1"/>
    <property type="match status" value="1"/>
</dbReference>
<evidence type="ECO:0000313" key="11">
    <source>
        <dbReference type="EMBL" id="BBE41558.1"/>
    </source>
</evidence>
<dbReference type="InterPro" id="IPR024049">
    <property type="entry name" value="eRF1_1_sf"/>
</dbReference>
<dbReference type="InterPro" id="IPR005141">
    <property type="entry name" value="eRF1_2"/>
</dbReference>
<dbReference type="InterPro" id="IPR005142">
    <property type="entry name" value="eRF1_3"/>
</dbReference>
<evidence type="ECO:0000256" key="8">
    <source>
        <dbReference type="ARBA" id="ARBA00031168"/>
    </source>
</evidence>
<dbReference type="Gene3D" id="3.30.960.10">
    <property type="entry name" value="eRF1 domain 1"/>
    <property type="match status" value="1"/>
</dbReference>